<name>A0A0E9SFT9_ANGAN</name>
<protein>
    <submittedName>
        <fullName evidence="1">Uncharacterized protein</fullName>
    </submittedName>
</protein>
<reference evidence="1" key="2">
    <citation type="journal article" date="2015" name="Fish Shellfish Immunol.">
        <title>Early steps in the European eel (Anguilla anguilla)-Vibrio vulnificus interaction in the gills: Role of the RtxA13 toxin.</title>
        <authorList>
            <person name="Callol A."/>
            <person name="Pajuelo D."/>
            <person name="Ebbesson L."/>
            <person name="Teles M."/>
            <person name="MacKenzie S."/>
            <person name="Amaro C."/>
        </authorList>
    </citation>
    <scope>NUCLEOTIDE SEQUENCE</scope>
</reference>
<evidence type="ECO:0000313" key="1">
    <source>
        <dbReference type="EMBL" id="JAH40122.1"/>
    </source>
</evidence>
<proteinExistence type="predicted"/>
<accession>A0A0E9SFT9</accession>
<reference evidence="1" key="1">
    <citation type="submission" date="2014-11" db="EMBL/GenBank/DDBJ databases">
        <authorList>
            <person name="Amaro Gonzalez C."/>
        </authorList>
    </citation>
    <scope>NUCLEOTIDE SEQUENCE</scope>
</reference>
<organism evidence="1">
    <name type="scientific">Anguilla anguilla</name>
    <name type="common">European freshwater eel</name>
    <name type="synonym">Muraena anguilla</name>
    <dbReference type="NCBI Taxonomy" id="7936"/>
    <lineage>
        <taxon>Eukaryota</taxon>
        <taxon>Metazoa</taxon>
        <taxon>Chordata</taxon>
        <taxon>Craniata</taxon>
        <taxon>Vertebrata</taxon>
        <taxon>Euteleostomi</taxon>
        <taxon>Actinopterygii</taxon>
        <taxon>Neopterygii</taxon>
        <taxon>Teleostei</taxon>
        <taxon>Anguilliformes</taxon>
        <taxon>Anguillidae</taxon>
        <taxon>Anguilla</taxon>
    </lineage>
</organism>
<dbReference type="AlphaFoldDB" id="A0A0E9SFT9"/>
<dbReference type="EMBL" id="GBXM01068455">
    <property type="protein sequence ID" value="JAH40122.1"/>
    <property type="molecule type" value="Transcribed_RNA"/>
</dbReference>
<sequence>MTNFHKPDMVTFTPEEFVKTSLDYVLVGDRTHGSVSHQILVKTHKMSLS</sequence>